<protein>
    <submittedName>
        <fullName evidence="2">Uncharacterized protein</fullName>
    </submittedName>
</protein>
<organism evidence="2 3">
    <name type="scientific">Linnemannia gamsii</name>
    <dbReference type="NCBI Taxonomy" id="64522"/>
    <lineage>
        <taxon>Eukaryota</taxon>
        <taxon>Fungi</taxon>
        <taxon>Fungi incertae sedis</taxon>
        <taxon>Mucoromycota</taxon>
        <taxon>Mortierellomycotina</taxon>
        <taxon>Mortierellomycetes</taxon>
        <taxon>Mortierellales</taxon>
        <taxon>Mortierellaceae</taxon>
        <taxon>Linnemannia</taxon>
    </lineage>
</organism>
<feature type="chain" id="PRO_5046224809" evidence="1">
    <location>
        <begin position="19"/>
        <end position="132"/>
    </location>
</feature>
<proteinExistence type="predicted"/>
<gene>
    <name evidence="2" type="ORF">BGZ96_009131</name>
</gene>
<name>A0ABQ7KF68_9FUNG</name>
<keyword evidence="1" id="KW-0732">Signal</keyword>
<dbReference type="EMBL" id="JAAAIM010000054">
    <property type="protein sequence ID" value="KAG0296552.1"/>
    <property type="molecule type" value="Genomic_DNA"/>
</dbReference>
<reference evidence="2 3" key="1">
    <citation type="journal article" date="2020" name="Fungal Divers.">
        <title>Resolving the Mortierellaceae phylogeny through synthesis of multi-gene phylogenetics and phylogenomics.</title>
        <authorList>
            <person name="Vandepol N."/>
            <person name="Liber J."/>
            <person name="Desiro A."/>
            <person name="Na H."/>
            <person name="Kennedy M."/>
            <person name="Barry K."/>
            <person name="Grigoriev I.V."/>
            <person name="Miller A.N."/>
            <person name="O'Donnell K."/>
            <person name="Stajich J.E."/>
            <person name="Bonito G."/>
        </authorList>
    </citation>
    <scope>NUCLEOTIDE SEQUENCE [LARGE SCALE GENOMIC DNA]</scope>
    <source>
        <strain evidence="2 3">AD045</strain>
    </source>
</reference>
<evidence type="ECO:0000256" key="1">
    <source>
        <dbReference type="SAM" id="SignalP"/>
    </source>
</evidence>
<keyword evidence="3" id="KW-1185">Reference proteome</keyword>
<evidence type="ECO:0000313" key="3">
    <source>
        <dbReference type="Proteomes" id="UP001194696"/>
    </source>
</evidence>
<evidence type="ECO:0000313" key="2">
    <source>
        <dbReference type="EMBL" id="KAG0296552.1"/>
    </source>
</evidence>
<feature type="signal peptide" evidence="1">
    <location>
        <begin position="1"/>
        <end position="18"/>
    </location>
</feature>
<accession>A0ABQ7KF68</accession>
<sequence>MKYTSLLLLLIFLPFTLSLHCWRDLPSCNPGFRRLYDSKCDTPKNRLPDLRPFKSAVLGFCKNKKDVVFRIRARDRPSKLPSAVVCAGNRHSRNAATYAAKLAKAVKRKYPSFAKGGIVKCCEGGKMNKGCA</sequence>
<comment type="caution">
    <text evidence="2">The sequence shown here is derived from an EMBL/GenBank/DDBJ whole genome shotgun (WGS) entry which is preliminary data.</text>
</comment>
<dbReference type="Proteomes" id="UP001194696">
    <property type="component" value="Unassembled WGS sequence"/>
</dbReference>